<proteinExistence type="predicted"/>
<evidence type="ECO:0000256" key="1">
    <source>
        <dbReference type="ARBA" id="ARBA00004340"/>
    </source>
</evidence>
<comment type="subcellular location">
    <subcellularLocation>
        <location evidence="1">Host cell</location>
    </subcellularLocation>
    <subcellularLocation>
        <location evidence="2">Secreted</location>
    </subcellularLocation>
</comment>
<feature type="domain" description="Crinkler effector protein N-terminal" evidence="4">
    <location>
        <begin position="10"/>
        <end position="104"/>
    </location>
</feature>
<evidence type="ECO:0000256" key="3">
    <source>
        <dbReference type="ARBA" id="ARBA00022525"/>
    </source>
</evidence>
<dbReference type="SUPFAM" id="SSF56112">
    <property type="entry name" value="Protein kinase-like (PK-like)"/>
    <property type="match status" value="1"/>
</dbReference>
<dbReference type="Pfam" id="PF20147">
    <property type="entry name" value="Crinkler"/>
    <property type="match status" value="2"/>
</dbReference>
<evidence type="ECO:0000313" key="5">
    <source>
        <dbReference type="EMBL" id="KIM25423.1"/>
    </source>
</evidence>
<organism evidence="5 6">
    <name type="scientific">Serendipita vermifera MAFF 305830</name>
    <dbReference type="NCBI Taxonomy" id="933852"/>
    <lineage>
        <taxon>Eukaryota</taxon>
        <taxon>Fungi</taxon>
        <taxon>Dikarya</taxon>
        <taxon>Basidiomycota</taxon>
        <taxon>Agaricomycotina</taxon>
        <taxon>Agaricomycetes</taxon>
        <taxon>Sebacinales</taxon>
        <taxon>Serendipitaceae</taxon>
        <taxon>Serendipita</taxon>
    </lineage>
</organism>
<dbReference type="InterPro" id="IPR011009">
    <property type="entry name" value="Kinase-like_dom_sf"/>
</dbReference>
<dbReference type="STRING" id="933852.A0A0C2WG75"/>
<accession>A0A0C2WG75</accession>
<protein>
    <recommendedName>
        <fullName evidence="4">Crinkler effector protein N-terminal domain-containing protein</fullName>
    </recommendedName>
</protein>
<evidence type="ECO:0000259" key="4">
    <source>
        <dbReference type="Pfam" id="PF20147"/>
    </source>
</evidence>
<gene>
    <name evidence="5" type="ORF">M408DRAFT_10440</name>
</gene>
<evidence type="ECO:0000313" key="6">
    <source>
        <dbReference type="Proteomes" id="UP000054097"/>
    </source>
</evidence>
<name>A0A0C2WG75_SERVB</name>
<dbReference type="GO" id="GO:0043657">
    <property type="term" value="C:host cell"/>
    <property type="evidence" value="ECO:0007669"/>
    <property type="project" value="UniProtKB-SubCell"/>
</dbReference>
<keyword evidence="6" id="KW-1185">Reference proteome</keyword>
<feature type="domain" description="Crinkler effector protein N-terminal" evidence="4">
    <location>
        <begin position="139"/>
        <end position="234"/>
    </location>
</feature>
<evidence type="ECO:0000256" key="2">
    <source>
        <dbReference type="ARBA" id="ARBA00004613"/>
    </source>
</evidence>
<dbReference type="HOGENOM" id="CLU_013871_2_3_1"/>
<sequence>MSDPKPEIYTINCLIYDEKDPFPIEIASNECIDTLKDEIKAKRPDRFSKIDADYLRLYLINIPDGHDLRASVEKQKPDQALRATSELAKVFEGTPKPDTIHILVHPPSLPQKRPRSEEEETVASKRVAILSDPTEEFYTIFFLVSDEETPFSMKVPSGRVLEMLKLEIKAQKIDRFSKTTSNTLNLYLINIPNDDDLVANVGKQKLEEPLPATWTVAKVFGGTPRPSTVHILVQSPVGSKSSPEPSSRLVGPNEVHKFKCGTDIFGCPIFCKYPSSKPIPLALVHPIFGAFVEKVDSYQPTSLDDTLVNELRESMPKEYKQEAELCQAFATTLLKHYNEIQLEATAVGLMNYTPFFEVMEMEGDSLRVAHDDLLGKLDGDVRVASYGYFVAFGEVNKELAKVFPSILIYYNGENGGSTFHCLGLTIRPGPWIGFAGTVTTDHARFEPLTPMYPLHKNLNEGGINIQLSRALGAYRMALGQLHKHYTQLSSKQLPVKDPKSLTFPYREHYTGDDGTRVDFTYRGRFLIGNILFSATTSEGYKIVVKFTQKYSAGAHKFCSDHGIAPQLYAVETLPGGWFMIVMDDLDSTYKLVSDFYSVSSAVSDALRDAVNLLHTANFVHGDIRDVNLMFSREKGTAKVMILDFDWAGVEGQVRYPTNVNTFSVERPAGVSDGELISKQHDLDMLDQIID</sequence>
<dbReference type="GO" id="GO:0005576">
    <property type="term" value="C:extracellular region"/>
    <property type="evidence" value="ECO:0007669"/>
    <property type="project" value="UniProtKB-SubCell"/>
</dbReference>
<dbReference type="OrthoDB" id="4062651at2759"/>
<keyword evidence="3" id="KW-0964">Secreted</keyword>
<dbReference type="Proteomes" id="UP000054097">
    <property type="component" value="Unassembled WGS sequence"/>
</dbReference>
<reference evidence="6" key="2">
    <citation type="submission" date="2015-01" db="EMBL/GenBank/DDBJ databases">
        <title>Evolutionary Origins and Diversification of the Mycorrhizal Mutualists.</title>
        <authorList>
            <consortium name="DOE Joint Genome Institute"/>
            <consortium name="Mycorrhizal Genomics Consortium"/>
            <person name="Kohler A."/>
            <person name="Kuo A."/>
            <person name="Nagy L.G."/>
            <person name="Floudas D."/>
            <person name="Copeland A."/>
            <person name="Barry K.W."/>
            <person name="Cichocki N."/>
            <person name="Veneault-Fourrey C."/>
            <person name="LaButti K."/>
            <person name="Lindquist E.A."/>
            <person name="Lipzen A."/>
            <person name="Lundell T."/>
            <person name="Morin E."/>
            <person name="Murat C."/>
            <person name="Riley R."/>
            <person name="Ohm R."/>
            <person name="Sun H."/>
            <person name="Tunlid A."/>
            <person name="Henrissat B."/>
            <person name="Grigoriev I.V."/>
            <person name="Hibbett D.S."/>
            <person name="Martin F."/>
        </authorList>
    </citation>
    <scope>NUCLEOTIDE SEQUENCE [LARGE SCALE GENOMIC DNA]</scope>
    <source>
        <strain evidence="6">MAFF 305830</strain>
    </source>
</reference>
<dbReference type="AlphaFoldDB" id="A0A0C2WG75"/>
<dbReference type="InterPro" id="IPR045379">
    <property type="entry name" value="Crinkler_N"/>
</dbReference>
<dbReference type="EMBL" id="KN824314">
    <property type="protein sequence ID" value="KIM25423.1"/>
    <property type="molecule type" value="Genomic_DNA"/>
</dbReference>
<reference evidence="5 6" key="1">
    <citation type="submission" date="2014-04" db="EMBL/GenBank/DDBJ databases">
        <authorList>
            <consortium name="DOE Joint Genome Institute"/>
            <person name="Kuo A."/>
            <person name="Zuccaro A."/>
            <person name="Kohler A."/>
            <person name="Nagy L.G."/>
            <person name="Floudas D."/>
            <person name="Copeland A."/>
            <person name="Barry K.W."/>
            <person name="Cichocki N."/>
            <person name="Veneault-Fourrey C."/>
            <person name="LaButti K."/>
            <person name="Lindquist E.A."/>
            <person name="Lipzen A."/>
            <person name="Lundell T."/>
            <person name="Morin E."/>
            <person name="Murat C."/>
            <person name="Sun H."/>
            <person name="Tunlid A."/>
            <person name="Henrissat B."/>
            <person name="Grigoriev I.V."/>
            <person name="Hibbett D.S."/>
            <person name="Martin F."/>
            <person name="Nordberg H.P."/>
            <person name="Cantor M.N."/>
            <person name="Hua S.X."/>
        </authorList>
    </citation>
    <scope>NUCLEOTIDE SEQUENCE [LARGE SCALE GENOMIC DNA]</scope>
    <source>
        <strain evidence="5 6">MAFF 305830</strain>
    </source>
</reference>